<dbReference type="InterPro" id="IPR047180">
    <property type="entry name" value="HoxX-like"/>
</dbReference>
<dbReference type="PANTHER" id="PTHR43388:SF1">
    <property type="entry name" value="HYDROGENASE MATURATION FACTOR HOXX"/>
    <property type="match status" value="1"/>
</dbReference>
<evidence type="ECO:0000313" key="2">
    <source>
        <dbReference type="EMBL" id="AGK57351.1"/>
    </source>
</evidence>
<dbReference type="RefSeq" id="WP_015597388.1">
    <property type="nucleotide sequence ID" value="NC_021172.1"/>
</dbReference>
<keyword evidence="3" id="KW-1185">Reference proteome</keyword>
<dbReference type="eggNOG" id="COG1024">
    <property type="taxonomic scope" value="Bacteria"/>
</dbReference>
<dbReference type="InterPro" id="IPR001753">
    <property type="entry name" value="Enoyl-CoA_hydra/iso"/>
</dbReference>
<feature type="domain" description="Formyl transferase N-terminal" evidence="1">
    <location>
        <begin position="35"/>
        <end position="146"/>
    </location>
</feature>
<sequence>MRILLLAQSFNSLTQRIFVELEARGHEVSVELDIHDSVTIEAVALFKPDVVVAPFLKRAIPEAVWRNCLCLIVHPGICGDRGPSALDWAILDQQKTWGVTVLEAIAEMDAGPVWAWAEFQMRPATKSSLYRREVTEAATQALLDALRRYEGGLGPLPNDGPGAVARPGAWRPLCRQSDRAIDWKRDDTRTVLTRIASADGSPGIRDHILGRDVYLHDAHPATGLAGVPGALLATSGPAVARATVDGAVWIGHLRDPAGPYPFKLPATRVLGEMLVGLPEIAGDSDEGYREIVYEERAGVGYLFFSFLNGAMGTDACIRLAAAYEAALRRPTKVVVLAGGSDFWSNGMDLNAIEAAQSPADCSWRNINAIDDLAEAIIRTDSHLTVAALQGNAGAGGVFLARAADAVWLRESVVLSPHYKDMGNLYGSEFWTYLLPRHAGEERAAKIMSARLPMGAAEAVSLGLADARFGWGAADFLAIVRARAEALASAPDWMARLAAKNRSRAADEAAKPLQAYRSEELQRMHANFYGFDPSYHIARSNFVRRVPKSRTPVTIARHRDKRLAVRWRNAS</sequence>
<dbReference type="InterPro" id="IPR029045">
    <property type="entry name" value="ClpP/crotonase-like_dom_sf"/>
</dbReference>
<dbReference type="OrthoDB" id="580992at2"/>
<dbReference type="CDD" id="cd08701">
    <property type="entry name" value="FMT_C_HypX"/>
    <property type="match status" value="1"/>
</dbReference>
<dbReference type="CDD" id="cd08650">
    <property type="entry name" value="FMT_core_HypX_N"/>
    <property type="match status" value="1"/>
</dbReference>
<dbReference type="Gene3D" id="3.90.226.10">
    <property type="entry name" value="2-enoyl-CoA Hydratase, Chain A, domain 1"/>
    <property type="match status" value="1"/>
</dbReference>
<dbReference type="SUPFAM" id="SSF50486">
    <property type="entry name" value="FMT C-terminal domain-like"/>
    <property type="match status" value="1"/>
</dbReference>
<dbReference type="InterPro" id="IPR009188">
    <property type="entry name" value="NiFe-hyd_mat_HypX/HoxX"/>
</dbReference>
<dbReference type="AlphaFoldDB" id="N0B9X6"/>
<dbReference type="eggNOG" id="COG0223">
    <property type="taxonomic scope" value="Bacteria"/>
</dbReference>
<dbReference type="Gene3D" id="3.40.50.12230">
    <property type="match status" value="1"/>
</dbReference>
<reference evidence="2 3" key="1">
    <citation type="journal article" date="2013" name="Genome Announc.">
        <title>Genome sequences for three denitrifying bacterial strains isolated from a uranium- and nitrate-contaminated subsurface environment.</title>
        <authorList>
            <person name="Venkatramanan R."/>
            <person name="Prakash O."/>
            <person name="Woyke T."/>
            <person name="Chain P."/>
            <person name="Goodwin L.A."/>
            <person name="Watson D."/>
            <person name="Brooks S."/>
            <person name="Kostka J.E."/>
            <person name="Green S.J."/>
        </authorList>
    </citation>
    <scope>NUCLEOTIDE SEQUENCE [LARGE SCALE GENOMIC DNA]</scope>
    <source>
        <strain evidence="2 3">1NES1</strain>
    </source>
</reference>
<dbReference type="STRING" id="670307.HYPDE_28358"/>
<evidence type="ECO:0000313" key="3">
    <source>
        <dbReference type="Proteomes" id="UP000005952"/>
    </source>
</evidence>
<dbReference type="Proteomes" id="UP000005952">
    <property type="component" value="Chromosome"/>
</dbReference>
<dbReference type="CDD" id="cd06558">
    <property type="entry name" value="crotonase-like"/>
    <property type="match status" value="1"/>
</dbReference>
<evidence type="ECO:0000259" key="1">
    <source>
        <dbReference type="Pfam" id="PF00551"/>
    </source>
</evidence>
<dbReference type="Pfam" id="PF00551">
    <property type="entry name" value="Formyl_trans_N"/>
    <property type="match status" value="1"/>
</dbReference>
<dbReference type="EMBL" id="CP005587">
    <property type="protein sequence ID" value="AGK57351.1"/>
    <property type="molecule type" value="Genomic_DNA"/>
</dbReference>
<dbReference type="InterPro" id="IPR011034">
    <property type="entry name" value="Formyl_transferase-like_C_sf"/>
</dbReference>
<gene>
    <name evidence="2" type="ORF">HYPDE_28358</name>
</gene>
<proteinExistence type="predicted"/>
<dbReference type="InterPro" id="IPR036477">
    <property type="entry name" value="Formyl_transf_N_sf"/>
</dbReference>
<protein>
    <submittedName>
        <fullName evidence="2">Sensor protein hoxX</fullName>
    </submittedName>
</protein>
<name>N0B9X6_9HYPH</name>
<dbReference type="KEGG" id="hdt:HYPDE_28358"/>
<dbReference type="Pfam" id="PF00378">
    <property type="entry name" value="ECH_1"/>
    <property type="match status" value="1"/>
</dbReference>
<dbReference type="SUPFAM" id="SSF53328">
    <property type="entry name" value="Formyltransferase"/>
    <property type="match status" value="1"/>
</dbReference>
<dbReference type="GO" id="GO:0003677">
    <property type="term" value="F:DNA binding"/>
    <property type="evidence" value="ECO:0007669"/>
    <property type="project" value="UniProtKB-KW"/>
</dbReference>
<dbReference type="HOGENOM" id="CLU_008537_1_0_5"/>
<keyword evidence="2" id="KW-0371">Homeobox</keyword>
<dbReference type="PIRSF" id="PIRSF006787">
    <property type="entry name" value="Hydrgn_mat_HoxX"/>
    <property type="match status" value="1"/>
</dbReference>
<accession>N0B9X6</accession>
<dbReference type="InterPro" id="IPR002376">
    <property type="entry name" value="Formyl_transf_N"/>
</dbReference>
<dbReference type="PANTHER" id="PTHR43388">
    <property type="entry name" value="HYDROGENASE MATURATION FACTOR HOXX"/>
    <property type="match status" value="1"/>
</dbReference>
<dbReference type="GO" id="GO:0003824">
    <property type="term" value="F:catalytic activity"/>
    <property type="evidence" value="ECO:0007669"/>
    <property type="project" value="InterPro"/>
</dbReference>
<dbReference type="SUPFAM" id="SSF52096">
    <property type="entry name" value="ClpP/crotonase"/>
    <property type="match status" value="1"/>
</dbReference>
<organism evidence="2 3">
    <name type="scientific">Hyphomicrobium denitrificans 1NES1</name>
    <dbReference type="NCBI Taxonomy" id="670307"/>
    <lineage>
        <taxon>Bacteria</taxon>
        <taxon>Pseudomonadati</taxon>
        <taxon>Pseudomonadota</taxon>
        <taxon>Alphaproteobacteria</taxon>
        <taxon>Hyphomicrobiales</taxon>
        <taxon>Hyphomicrobiaceae</taxon>
        <taxon>Hyphomicrobium</taxon>
    </lineage>
</organism>